<name>K0RF49_THAOC</name>
<feature type="region of interest" description="Disordered" evidence="1">
    <location>
        <begin position="87"/>
        <end position="107"/>
    </location>
</feature>
<evidence type="ECO:0000256" key="1">
    <source>
        <dbReference type="SAM" id="MobiDB-lite"/>
    </source>
</evidence>
<sequence length="366" mass="38562">MDAAAAAPSAMESARLRLAAAERWHASSVAMLQQAKAQADLSGKEAEAARAALHELELRSACPPTGSDSSAPNQAAHIGDVDATALSSGKDDGLLHGGVGQNPSGQEVYNVPAVVSAPDEGDRKPAVVVTASVGEADDRKPAAVVTPGDERRDDDEARKPKAVSPTASVVSDSHSVYVSARSNINSITISDSSIEEVNGKYVKLEKLDGVWSYSKIANWGGKETMFTVLRTNASGSGSRKWYITVNDRGVETAFYVALAPNFVLHPPQVAARGGALAPGHRARGRTGEEGVEEGARGVGLGEPEGTGPEEHHRERADEAVGVEAQVEEPERLDHEAEPVDEESERFQESVRDTDSGTRGLTVFQSL</sequence>
<feature type="compositionally biased region" description="Polar residues" evidence="1">
    <location>
        <begin position="356"/>
        <end position="366"/>
    </location>
</feature>
<organism evidence="2 3">
    <name type="scientific">Thalassiosira oceanica</name>
    <name type="common">Marine diatom</name>
    <dbReference type="NCBI Taxonomy" id="159749"/>
    <lineage>
        <taxon>Eukaryota</taxon>
        <taxon>Sar</taxon>
        <taxon>Stramenopiles</taxon>
        <taxon>Ochrophyta</taxon>
        <taxon>Bacillariophyta</taxon>
        <taxon>Coscinodiscophyceae</taxon>
        <taxon>Thalassiosirophycidae</taxon>
        <taxon>Thalassiosirales</taxon>
        <taxon>Thalassiosiraceae</taxon>
        <taxon>Thalassiosira</taxon>
    </lineage>
</organism>
<dbReference type="EMBL" id="AGNL01040021">
    <property type="protein sequence ID" value="EJK52338.1"/>
    <property type="molecule type" value="Genomic_DNA"/>
</dbReference>
<accession>K0RF49</accession>
<feature type="region of interest" description="Disordered" evidence="1">
    <location>
        <begin position="133"/>
        <end position="166"/>
    </location>
</feature>
<keyword evidence="3" id="KW-1185">Reference proteome</keyword>
<feature type="compositionally biased region" description="Basic and acidic residues" evidence="1">
    <location>
        <begin position="344"/>
        <end position="355"/>
    </location>
</feature>
<feature type="compositionally biased region" description="Basic and acidic residues" evidence="1">
    <location>
        <begin position="308"/>
        <end position="318"/>
    </location>
</feature>
<gene>
    <name evidence="2" type="ORF">THAOC_28401</name>
</gene>
<proteinExistence type="predicted"/>
<feature type="compositionally biased region" description="Basic and acidic residues" evidence="1">
    <location>
        <begin position="148"/>
        <end position="159"/>
    </location>
</feature>
<feature type="compositionally biased region" description="Basic and acidic residues" evidence="1">
    <location>
        <begin position="328"/>
        <end position="337"/>
    </location>
</feature>
<protein>
    <submittedName>
        <fullName evidence="2">Uncharacterized protein</fullName>
    </submittedName>
</protein>
<comment type="caution">
    <text evidence="2">The sequence shown here is derived from an EMBL/GenBank/DDBJ whole genome shotgun (WGS) entry which is preliminary data.</text>
</comment>
<evidence type="ECO:0000313" key="3">
    <source>
        <dbReference type="Proteomes" id="UP000266841"/>
    </source>
</evidence>
<reference evidence="2 3" key="1">
    <citation type="journal article" date="2012" name="Genome Biol.">
        <title>Genome and low-iron response of an oceanic diatom adapted to chronic iron limitation.</title>
        <authorList>
            <person name="Lommer M."/>
            <person name="Specht M."/>
            <person name="Roy A.S."/>
            <person name="Kraemer L."/>
            <person name="Andreson R."/>
            <person name="Gutowska M.A."/>
            <person name="Wolf J."/>
            <person name="Bergner S.V."/>
            <person name="Schilhabel M.B."/>
            <person name="Klostermeier U.C."/>
            <person name="Beiko R.G."/>
            <person name="Rosenstiel P."/>
            <person name="Hippler M."/>
            <person name="Laroche J."/>
        </authorList>
    </citation>
    <scope>NUCLEOTIDE SEQUENCE [LARGE SCALE GENOMIC DNA]</scope>
    <source>
        <strain evidence="2 3">CCMP1005</strain>
    </source>
</reference>
<dbReference type="AlphaFoldDB" id="K0RF49"/>
<dbReference type="Proteomes" id="UP000266841">
    <property type="component" value="Unassembled WGS sequence"/>
</dbReference>
<evidence type="ECO:0000313" key="2">
    <source>
        <dbReference type="EMBL" id="EJK52338.1"/>
    </source>
</evidence>
<feature type="region of interest" description="Disordered" evidence="1">
    <location>
        <begin position="274"/>
        <end position="366"/>
    </location>
</feature>